<dbReference type="SMART" id="SM00342">
    <property type="entry name" value="HTH_ARAC"/>
    <property type="match status" value="1"/>
</dbReference>
<sequence>MILAPEEYNYYARGAEKQMTERGTQCTQFSKSQDYSNGLSQLNYQYTINSPKETLSVSRIYQLDRLVLTHSIVDRSQGVFTRCTKDQKGYLAFRFIRNGFERHSDGKNTSILKDYTIGIFDLCGISHYQREKRTEGINLFIQQDCQTEKILADSTTSKTIDAQRGMGRELLEMIFQIAEQFSYCSEEENRLLLKHFLQIFCEWLSETAPFLDSQNYNELLVSATDFMRQNLQDADLTIEQTAEHCQTSIRTLQKVFQIADLSFSHYLNDLRLTAAAIRLYQTTSPVTAIAFHCGYNNSSYFSKRFKEKYHLSPIRYRKKVQAMAKSNEAAERKCPLLEKFFP</sequence>
<dbReference type="PRINTS" id="PR00032">
    <property type="entry name" value="HTHARAC"/>
</dbReference>
<reference evidence="5 6" key="1">
    <citation type="submission" date="2021-03" db="EMBL/GenBank/DDBJ databases">
        <title>Enterococcal diversity collection.</title>
        <authorList>
            <person name="Gilmore M.S."/>
            <person name="Schwartzman J."/>
            <person name="Van Tyne D."/>
            <person name="Martin M."/>
            <person name="Earl A.M."/>
            <person name="Manson A.L."/>
            <person name="Straub T."/>
            <person name="Salamzade R."/>
            <person name="Saavedra J."/>
            <person name="Lebreton F."/>
            <person name="Prichula J."/>
            <person name="Schaufler K."/>
            <person name="Gaca A."/>
            <person name="Sgardioli B."/>
            <person name="Wagenaar J."/>
            <person name="Strong T."/>
        </authorList>
    </citation>
    <scope>NUCLEOTIDE SEQUENCE [LARGE SCALE GENOMIC DNA]</scope>
    <source>
        <strain evidence="5 6">MJM16</strain>
    </source>
</reference>
<name>A0ABS3HHI3_9ENTE</name>
<keyword evidence="6" id="KW-1185">Reference proteome</keyword>
<comment type="caution">
    <text evidence="5">The sequence shown here is derived from an EMBL/GenBank/DDBJ whole genome shotgun (WGS) entry which is preliminary data.</text>
</comment>
<organism evidence="5 6">
    <name type="scientific">Candidatus Enterococcus murrayae</name>
    <dbReference type="NCBI Taxonomy" id="2815321"/>
    <lineage>
        <taxon>Bacteria</taxon>
        <taxon>Bacillati</taxon>
        <taxon>Bacillota</taxon>
        <taxon>Bacilli</taxon>
        <taxon>Lactobacillales</taxon>
        <taxon>Enterococcaceae</taxon>
        <taxon>Enterococcus</taxon>
    </lineage>
</organism>
<dbReference type="Pfam" id="PF12833">
    <property type="entry name" value="HTH_18"/>
    <property type="match status" value="1"/>
</dbReference>
<evidence type="ECO:0000313" key="5">
    <source>
        <dbReference type="EMBL" id="MBO0452370.1"/>
    </source>
</evidence>
<dbReference type="PROSITE" id="PS01124">
    <property type="entry name" value="HTH_ARAC_FAMILY_2"/>
    <property type="match status" value="1"/>
</dbReference>
<evidence type="ECO:0000313" key="6">
    <source>
        <dbReference type="Proteomes" id="UP000664495"/>
    </source>
</evidence>
<dbReference type="SUPFAM" id="SSF46689">
    <property type="entry name" value="Homeodomain-like"/>
    <property type="match status" value="1"/>
</dbReference>
<evidence type="ECO:0000256" key="1">
    <source>
        <dbReference type="ARBA" id="ARBA00023015"/>
    </source>
</evidence>
<protein>
    <submittedName>
        <fullName evidence="5">Helix-turn-helix transcriptional regulator</fullName>
    </submittedName>
</protein>
<proteinExistence type="predicted"/>
<evidence type="ECO:0000256" key="3">
    <source>
        <dbReference type="ARBA" id="ARBA00023163"/>
    </source>
</evidence>
<accession>A0ABS3HHI3</accession>
<evidence type="ECO:0000256" key="2">
    <source>
        <dbReference type="ARBA" id="ARBA00023125"/>
    </source>
</evidence>
<evidence type="ECO:0000259" key="4">
    <source>
        <dbReference type="PROSITE" id="PS01124"/>
    </source>
</evidence>
<dbReference type="Gene3D" id="1.10.10.60">
    <property type="entry name" value="Homeodomain-like"/>
    <property type="match status" value="1"/>
</dbReference>
<keyword evidence="2" id="KW-0238">DNA-binding</keyword>
<dbReference type="EMBL" id="JAFLVR010000020">
    <property type="protein sequence ID" value="MBO0452370.1"/>
    <property type="molecule type" value="Genomic_DNA"/>
</dbReference>
<gene>
    <name evidence="5" type="ORF">JZO85_08825</name>
</gene>
<dbReference type="InterPro" id="IPR018060">
    <property type="entry name" value="HTH_AraC"/>
</dbReference>
<dbReference type="InterPro" id="IPR020449">
    <property type="entry name" value="Tscrpt_reg_AraC-type_HTH"/>
</dbReference>
<keyword evidence="3" id="KW-0804">Transcription</keyword>
<dbReference type="PANTHER" id="PTHR43280">
    <property type="entry name" value="ARAC-FAMILY TRANSCRIPTIONAL REGULATOR"/>
    <property type="match status" value="1"/>
</dbReference>
<dbReference type="InterPro" id="IPR009057">
    <property type="entry name" value="Homeodomain-like_sf"/>
</dbReference>
<feature type="domain" description="HTH araC/xylS-type" evidence="4">
    <location>
        <begin position="221"/>
        <end position="319"/>
    </location>
</feature>
<dbReference type="Proteomes" id="UP000664495">
    <property type="component" value="Unassembled WGS sequence"/>
</dbReference>
<keyword evidence="1" id="KW-0805">Transcription regulation</keyword>
<dbReference type="PANTHER" id="PTHR43280:SF2">
    <property type="entry name" value="HTH-TYPE TRANSCRIPTIONAL REGULATOR EXSA"/>
    <property type="match status" value="1"/>
</dbReference>